<dbReference type="AlphaFoldDB" id="T0RFE8"/>
<dbReference type="OMA" id="CYRLVAN"/>
<sequence length="849" mass="93782">MAHQSIQMMYSLQASLSLQLSHLLLDATGVAPTLLPPRANSVGTVAFLLPSMFTGGEMVLSNDNATHMWQHDSHLTRLHCLIHAASTVVTVHPITSGRRALLVYDLVDTSPSTRFEDAVAKLAAAARVTPRPFHFASLRLSVPNPTLAYDQLTHGDKHVVQALLQSGAYDVVLAEHEKYADLFNDGDTGYAATIRRFQEVPGAALPDVVADRTHYLSAEALLLEKADPRQDSYSGPRYSLFFWPKCARILVVDLETGVHALQDSVRNRSDENTLLGQPSMTALLDALLVRFNDRTEPEVGASYGQSLCVLCDVLIALRETATVQYLVRDIARYTKDADSFTGVACAISKLIASFGWETLSVSLHAMLRRWSKSARGLHLCYRLVANLAGAAESPICAPMSQPFAVECIVSLWSQLAAEVEDVIQPCGTVIVEDGCMDDSCAAEAPRAIFQYTLFLQLYVARPELLRQRWLYNRLPDSVVAHIASYLGPPVSLAEMQGMDIFEPVLDMTPGVAAAMRLGLDPRANMGFINDILDAYLHGTDPDLEDNVHFDRQLVSSLLVVAAVGHRFTAVLDQLTFDRHLALAPSILGFVQLWPEIASPAIRQQCSELLLDAAGDSIVANQGRIGRSRPWPVLNAVSALTYFAQFDRVHLMTFMATWLAALGRDAIRTTLGDVVIELQALVPSEARLLSRLARVYLADVANAPSVQRLTDYALLNIAVPACCDHCRDFERYLKDPVRVTFAVGDWNACDRMLKRVRRHPLQLQLQHTTSPRHDDNFELEHDLEYDEVVDAAFVCKVRQPGQVTASALRDHFARQRDATELTQKTQRITAIRDAAMASMMGSDGSTTYDW</sequence>
<organism evidence="1 2">
    <name type="scientific">Saprolegnia diclina (strain VS20)</name>
    <dbReference type="NCBI Taxonomy" id="1156394"/>
    <lineage>
        <taxon>Eukaryota</taxon>
        <taxon>Sar</taxon>
        <taxon>Stramenopiles</taxon>
        <taxon>Oomycota</taxon>
        <taxon>Saprolegniomycetes</taxon>
        <taxon>Saprolegniales</taxon>
        <taxon>Saprolegniaceae</taxon>
        <taxon>Saprolegnia</taxon>
    </lineage>
</organism>
<dbReference type="GeneID" id="19951927"/>
<name>T0RFE8_SAPDV</name>
<dbReference type="OrthoDB" id="10327810at2759"/>
<dbReference type="Proteomes" id="UP000030762">
    <property type="component" value="Unassembled WGS sequence"/>
</dbReference>
<dbReference type="VEuPathDB" id="FungiDB:SDRG_11200"/>
<keyword evidence="2" id="KW-1185">Reference proteome</keyword>
<gene>
    <name evidence="1" type="ORF">SDRG_11200</name>
</gene>
<dbReference type="InParanoid" id="T0RFE8"/>
<protein>
    <submittedName>
        <fullName evidence="1">Uncharacterized protein</fullName>
    </submittedName>
</protein>
<accession>T0RFE8</accession>
<dbReference type="RefSeq" id="XP_008615452.1">
    <property type="nucleotide sequence ID" value="XM_008617230.1"/>
</dbReference>
<proteinExistence type="predicted"/>
<evidence type="ECO:0000313" key="1">
    <source>
        <dbReference type="EMBL" id="EQC31013.1"/>
    </source>
</evidence>
<reference evidence="1 2" key="1">
    <citation type="submission" date="2012-04" db="EMBL/GenBank/DDBJ databases">
        <title>The Genome Sequence of Saprolegnia declina VS20.</title>
        <authorList>
            <consortium name="The Broad Institute Genome Sequencing Platform"/>
            <person name="Russ C."/>
            <person name="Nusbaum C."/>
            <person name="Tyler B."/>
            <person name="van West P."/>
            <person name="Dieguez-Uribeondo J."/>
            <person name="de Bruijn I."/>
            <person name="Tripathy S."/>
            <person name="Jiang R."/>
            <person name="Young S.K."/>
            <person name="Zeng Q."/>
            <person name="Gargeya S."/>
            <person name="Fitzgerald M."/>
            <person name="Haas B."/>
            <person name="Abouelleil A."/>
            <person name="Alvarado L."/>
            <person name="Arachchi H.M."/>
            <person name="Berlin A."/>
            <person name="Chapman S.B."/>
            <person name="Goldberg J."/>
            <person name="Griggs A."/>
            <person name="Gujja S."/>
            <person name="Hansen M."/>
            <person name="Howarth C."/>
            <person name="Imamovic A."/>
            <person name="Larimer J."/>
            <person name="McCowen C."/>
            <person name="Montmayeur A."/>
            <person name="Murphy C."/>
            <person name="Neiman D."/>
            <person name="Pearson M."/>
            <person name="Priest M."/>
            <person name="Roberts A."/>
            <person name="Saif S."/>
            <person name="Shea T."/>
            <person name="Sisk P."/>
            <person name="Sykes S."/>
            <person name="Wortman J."/>
            <person name="Nusbaum C."/>
            <person name="Birren B."/>
        </authorList>
    </citation>
    <scope>NUCLEOTIDE SEQUENCE [LARGE SCALE GENOMIC DNA]</scope>
    <source>
        <strain evidence="1 2">VS20</strain>
    </source>
</reference>
<dbReference type="EMBL" id="JH767171">
    <property type="protein sequence ID" value="EQC31013.1"/>
    <property type="molecule type" value="Genomic_DNA"/>
</dbReference>
<evidence type="ECO:0000313" key="2">
    <source>
        <dbReference type="Proteomes" id="UP000030762"/>
    </source>
</evidence>